<dbReference type="RefSeq" id="WP_065677677.1">
    <property type="nucleotide sequence ID" value="NZ_AP025463.1"/>
</dbReference>
<protein>
    <recommendedName>
        <fullName evidence="1">DUF6575 domain-containing protein</fullName>
    </recommendedName>
</protein>
<accession>A0A1C3JK52</accession>
<evidence type="ECO:0000313" key="2">
    <source>
        <dbReference type="EMBL" id="SBT15514.1"/>
    </source>
</evidence>
<dbReference type="Proteomes" id="UP000092819">
    <property type="component" value="Unassembled WGS sequence"/>
</dbReference>
<evidence type="ECO:0000259" key="1">
    <source>
        <dbReference type="Pfam" id="PF20215"/>
    </source>
</evidence>
<reference evidence="3" key="1">
    <citation type="submission" date="2016-06" db="EMBL/GenBank/DDBJ databases">
        <authorList>
            <person name="Rodrigo-Torres L."/>
            <person name="Arahal D.R."/>
        </authorList>
    </citation>
    <scope>NUCLEOTIDE SEQUENCE [LARGE SCALE GENOMIC DNA]</scope>
    <source>
        <strain evidence="3">CECT 7224</strain>
    </source>
</reference>
<gene>
    <name evidence="2" type="ORF">VCE7224_04310</name>
</gene>
<dbReference type="AlphaFoldDB" id="A0A1C3JK52"/>
<dbReference type="EMBL" id="FLQZ01000138">
    <property type="protein sequence ID" value="SBT15514.1"/>
    <property type="molecule type" value="Genomic_DNA"/>
</dbReference>
<dbReference type="InterPro" id="IPR046482">
    <property type="entry name" value="DUF6575"/>
</dbReference>
<dbReference type="Pfam" id="PF20215">
    <property type="entry name" value="DUF6575"/>
    <property type="match status" value="1"/>
</dbReference>
<keyword evidence="3" id="KW-1185">Reference proteome</keyword>
<sequence>MNLLPTGTQLGKLELLEVYQDVLGPKCFTVKNENTQRFMVYWSGDYDNGQCIKWAYIPVTKPLLASLLNKEMSFHDAFHHSDKLYLATIYTNEVGKPAKVELLNAANKHLVNLPPVDFELDLEDACMF</sequence>
<name>A0A1C3JK52_9VIBR</name>
<feature type="domain" description="DUF6575" evidence="1">
    <location>
        <begin position="1"/>
        <end position="114"/>
    </location>
</feature>
<organism evidence="2 3">
    <name type="scientific">Vibrio celticus</name>
    <dbReference type="NCBI Taxonomy" id="446372"/>
    <lineage>
        <taxon>Bacteria</taxon>
        <taxon>Pseudomonadati</taxon>
        <taxon>Pseudomonadota</taxon>
        <taxon>Gammaproteobacteria</taxon>
        <taxon>Vibrionales</taxon>
        <taxon>Vibrionaceae</taxon>
        <taxon>Vibrio</taxon>
    </lineage>
</organism>
<evidence type="ECO:0000313" key="3">
    <source>
        <dbReference type="Proteomes" id="UP000092819"/>
    </source>
</evidence>
<proteinExistence type="predicted"/>